<keyword evidence="5 6" id="KW-0472">Membrane</keyword>
<gene>
    <name evidence="7" type="ORF">FC75_GL001953</name>
</gene>
<evidence type="ECO:0000256" key="4">
    <source>
        <dbReference type="ARBA" id="ARBA00022989"/>
    </source>
</evidence>
<keyword evidence="8" id="KW-1185">Reference proteome</keyword>
<dbReference type="Proteomes" id="UP000050865">
    <property type="component" value="Unassembled WGS sequence"/>
</dbReference>
<feature type="transmembrane region" description="Helical" evidence="6">
    <location>
        <begin position="155"/>
        <end position="174"/>
    </location>
</feature>
<evidence type="ECO:0000256" key="1">
    <source>
        <dbReference type="ARBA" id="ARBA00004651"/>
    </source>
</evidence>
<feature type="transmembrane region" description="Helical" evidence="6">
    <location>
        <begin position="278"/>
        <end position="297"/>
    </location>
</feature>
<dbReference type="OrthoDB" id="9789927at2"/>
<evidence type="ECO:0000256" key="2">
    <source>
        <dbReference type="ARBA" id="ARBA00022475"/>
    </source>
</evidence>
<reference evidence="7 8" key="1">
    <citation type="journal article" date="2015" name="Genome Announc.">
        <title>Expanding the biotechnology potential of lactobacilli through comparative genomics of 213 strains and associated genera.</title>
        <authorList>
            <person name="Sun Z."/>
            <person name="Harris H.M."/>
            <person name="McCann A."/>
            <person name="Guo C."/>
            <person name="Argimon S."/>
            <person name="Zhang W."/>
            <person name="Yang X."/>
            <person name="Jeffery I.B."/>
            <person name="Cooney J.C."/>
            <person name="Kagawa T.F."/>
            <person name="Liu W."/>
            <person name="Song Y."/>
            <person name="Salvetti E."/>
            <person name="Wrobel A."/>
            <person name="Rasinkangas P."/>
            <person name="Parkhill J."/>
            <person name="Rea M.C."/>
            <person name="O'Sullivan O."/>
            <person name="Ritari J."/>
            <person name="Douillard F.P."/>
            <person name="Paul Ross R."/>
            <person name="Yang R."/>
            <person name="Briner A.E."/>
            <person name="Felis G.E."/>
            <person name="de Vos W.M."/>
            <person name="Barrangou R."/>
            <person name="Klaenhammer T.R."/>
            <person name="Caufield P.W."/>
            <person name="Cui Y."/>
            <person name="Zhang H."/>
            <person name="O'Toole P.W."/>
        </authorList>
    </citation>
    <scope>NUCLEOTIDE SEQUENCE [LARGE SCALE GENOMIC DNA]</scope>
    <source>
        <strain evidence="7 8">DSM 22697</strain>
    </source>
</reference>
<dbReference type="PANTHER" id="PTHR30482:SF10">
    <property type="entry name" value="HIGH-AFFINITY BRANCHED-CHAIN AMINO ACID TRANSPORT PROTEIN BRAE"/>
    <property type="match status" value="1"/>
</dbReference>
<dbReference type="EMBL" id="AYZJ01000037">
    <property type="protein sequence ID" value="KRN21996.1"/>
    <property type="molecule type" value="Genomic_DNA"/>
</dbReference>
<feature type="transmembrane region" description="Helical" evidence="6">
    <location>
        <begin position="204"/>
        <end position="227"/>
    </location>
</feature>
<dbReference type="RefSeq" id="WP_054663912.1">
    <property type="nucleotide sequence ID" value="NZ_AYZJ01000037.1"/>
</dbReference>
<dbReference type="PANTHER" id="PTHR30482">
    <property type="entry name" value="HIGH-AFFINITY BRANCHED-CHAIN AMINO ACID TRANSPORT SYSTEM PERMEASE"/>
    <property type="match status" value="1"/>
</dbReference>
<dbReference type="GO" id="GO:0005886">
    <property type="term" value="C:plasma membrane"/>
    <property type="evidence" value="ECO:0007669"/>
    <property type="project" value="UniProtKB-SubCell"/>
</dbReference>
<comment type="caution">
    <text evidence="7">The sequence shown here is derived from an EMBL/GenBank/DDBJ whole genome shotgun (WGS) entry which is preliminary data.</text>
</comment>
<feature type="transmembrane region" description="Helical" evidence="6">
    <location>
        <begin position="63"/>
        <end position="84"/>
    </location>
</feature>
<evidence type="ECO:0000313" key="8">
    <source>
        <dbReference type="Proteomes" id="UP000050865"/>
    </source>
</evidence>
<dbReference type="AlphaFoldDB" id="A0A0R2FA17"/>
<evidence type="ECO:0000256" key="3">
    <source>
        <dbReference type="ARBA" id="ARBA00022692"/>
    </source>
</evidence>
<keyword evidence="3 6" id="KW-0812">Transmembrane</keyword>
<sequence>MAARWKAALVWLAIAVAGFYLINELIVIGVINSFIENMLVTIGINIILATGLNLIIGFSGQFSLGHAGFMALGAYATAIITQYLGNALGFYLSMAVGVVVAMIVAVIIGIPTLRLRGDYLAIATMGAAEIIRVVLNNLKITNGAAGMYNIPALANWPTVYVLVCLTTLMIVNFARSRAGRAIQAIREDDIAAEAVGINPTKWKLAAFVMGAATAAIAGSLHAVYIQTIAPSDFGIMNSISILIIVVLGGVGSITGTFVAATVLGVLDTVLQSFGTLRMVIYALALILIMVFKPSGLLGRYEVSIRKLFEKKGARHGTADSHESE</sequence>
<keyword evidence="2" id="KW-1003">Cell membrane</keyword>
<feature type="transmembrane region" description="Helical" evidence="6">
    <location>
        <begin position="37"/>
        <end position="56"/>
    </location>
</feature>
<comment type="subcellular location">
    <subcellularLocation>
        <location evidence="1">Cell membrane</location>
        <topology evidence="1">Multi-pass membrane protein</topology>
    </subcellularLocation>
</comment>
<dbReference type="GO" id="GO:0015658">
    <property type="term" value="F:branched-chain amino acid transmembrane transporter activity"/>
    <property type="evidence" value="ECO:0007669"/>
    <property type="project" value="InterPro"/>
</dbReference>
<dbReference type="InterPro" id="IPR043428">
    <property type="entry name" value="LivM-like"/>
</dbReference>
<protein>
    <submittedName>
        <fullName evidence="7">Branched-chain amino acid ABC transporter permease</fullName>
    </submittedName>
</protein>
<dbReference type="InterPro" id="IPR001851">
    <property type="entry name" value="ABC_transp_permease"/>
</dbReference>
<dbReference type="Pfam" id="PF02653">
    <property type="entry name" value="BPD_transp_2"/>
    <property type="match status" value="1"/>
</dbReference>
<keyword evidence="4 6" id="KW-1133">Transmembrane helix</keyword>
<feature type="transmembrane region" description="Helical" evidence="6">
    <location>
        <begin position="239"/>
        <end position="266"/>
    </location>
</feature>
<evidence type="ECO:0000256" key="6">
    <source>
        <dbReference type="SAM" id="Phobius"/>
    </source>
</evidence>
<dbReference type="CDD" id="cd06581">
    <property type="entry name" value="TM_PBP1_LivM_like"/>
    <property type="match status" value="1"/>
</dbReference>
<dbReference type="STRING" id="1423730.FC75_GL001953"/>
<dbReference type="PATRIC" id="fig|1423730.4.peg.2032"/>
<accession>A0A0R2FA17</accession>
<organism evidence="7 8">
    <name type="scientific">Lacticaseibacillus camelliae DSM 22697 = JCM 13995</name>
    <dbReference type="NCBI Taxonomy" id="1423730"/>
    <lineage>
        <taxon>Bacteria</taxon>
        <taxon>Bacillati</taxon>
        <taxon>Bacillota</taxon>
        <taxon>Bacilli</taxon>
        <taxon>Lactobacillales</taxon>
        <taxon>Lactobacillaceae</taxon>
        <taxon>Lacticaseibacillus</taxon>
    </lineage>
</organism>
<evidence type="ECO:0000313" key="7">
    <source>
        <dbReference type="EMBL" id="KRN21996.1"/>
    </source>
</evidence>
<feature type="transmembrane region" description="Helical" evidence="6">
    <location>
        <begin position="90"/>
        <end position="110"/>
    </location>
</feature>
<feature type="transmembrane region" description="Helical" evidence="6">
    <location>
        <begin position="7"/>
        <end position="31"/>
    </location>
</feature>
<proteinExistence type="predicted"/>
<name>A0A0R2FA17_9LACO</name>
<evidence type="ECO:0000256" key="5">
    <source>
        <dbReference type="ARBA" id="ARBA00023136"/>
    </source>
</evidence>